<dbReference type="SUPFAM" id="SSF69189">
    <property type="entry name" value="Penicillin-binding protein associated domain"/>
    <property type="match status" value="1"/>
</dbReference>
<dbReference type="InterPro" id="IPR001967">
    <property type="entry name" value="Peptidase_S11_N"/>
</dbReference>
<proteinExistence type="inferred from homology"/>
<dbReference type="Pfam" id="PF07943">
    <property type="entry name" value="PBP5_C"/>
    <property type="match status" value="1"/>
</dbReference>
<evidence type="ECO:0000256" key="13">
    <source>
        <dbReference type="PIRSR" id="PIRSR618044-1"/>
    </source>
</evidence>
<dbReference type="Proteomes" id="UP000260351">
    <property type="component" value="Unassembled WGS sequence"/>
</dbReference>
<evidence type="ECO:0000256" key="16">
    <source>
        <dbReference type="SAM" id="SignalP"/>
    </source>
</evidence>
<dbReference type="GO" id="GO:0008360">
    <property type="term" value="P:regulation of cell shape"/>
    <property type="evidence" value="ECO:0007669"/>
    <property type="project" value="UniProtKB-KW"/>
</dbReference>
<reference evidence="18 19" key="1">
    <citation type="submission" date="2018-08" db="EMBL/GenBank/DDBJ databases">
        <title>Wenzhouxiangella salilacus sp. nov., a novel bacterium isolated from a saline lake in Xinjiang Province, China.</title>
        <authorList>
            <person name="Han S."/>
        </authorList>
    </citation>
    <scope>NUCLEOTIDE SEQUENCE [LARGE SCALE GENOMIC DNA]</scope>
    <source>
        <strain evidence="18 19">XDB06</strain>
    </source>
</reference>
<keyword evidence="19" id="KW-1185">Reference proteome</keyword>
<feature type="binding site" evidence="14">
    <location>
        <position position="227"/>
    </location>
    <ligand>
        <name>substrate</name>
    </ligand>
</feature>
<dbReference type="SMART" id="SM00936">
    <property type="entry name" value="PBP5_C"/>
    <property type="match status" value="1"/>
</dbReference>
<feature type="active site" evidence="13">
    <location>
        <position position="125"/>
    </location>
</feature>
<dbReference type="GO" id="GO:0009002">
    <property type="term" value="F:serine-type D-Ala-D-Ala carboxypeptidase activity"/>
    <property type="evidence" value="ECO:0007669"/>
    <property type="project" value="UniProtKB-EC"/>
</dbReference>
<evidence type="ECO:0000256" key="1">
    <source>
        <dbReference type="ARBA" id="ARBA00003217"/>
    </source>
</evidence>
<dbReference type="InterPro" id="IPR012907">
    <property type="entry name" value="Peptidase_S11_C"/>
</dbReference>
<evidence type="ECO:0000256" key="3">
    <source>
        <dbReference type="ARBA" id="ARBA00007164"/>
    </source>
</evidence>
<accession>A0A3E1KB40</accession>
<evidence type="ECO:0000256" key="6">
    <source>
        <dbReference type="ARBA" id="ARBA00022670"/>
    </source>
</evidence>
<feature type="domain" description="Peptidase S11 D-Ala-D-Ala carboxypeptidase A C-terminal" evidence="17">
    <location>
        <begin position="277"/>
        <end position="367"/>
    </location>
</feature>
<evidence type="ECO:0000256" key="14">
    <source>
        <dbReference type="PIRSR" id="PIRSR618044-2"/>
    </source>
</evidence>
<keyword evidence="7 16" id="KW-0732">Signal</keyword>
<protein>
    <recommendedName>
        <fullName evidence="4">serine-type D-Ala-D-Ala carboxypeptidase</fullName>
        <ecNumber evidence="4">3.4.16.4</ecNumber>
    </recommendedName>
</protein>
<keyword evidence="8" id="KW-0378">Hydrolase</keyword>
<feature type="active site" description="Acyl-ester intermediate" evidence="13">
    <location>
        <position position="65"/>
    </location>
</feature>
<dbReference type="PRINTS" id="PR00725">
    <property type="entry name" value="DADACBPTASE1"/>
</dbReference>
<evidence type="ECO:0000256" key="11">
    <source>
        <dbReference type="ARBA" id="ARBA00023316"/>
    </source>
</evidence>
<feature type="active site" description="Proton acceptor" evidence="13">
    <location>
        <position position="68"/>
    </location>
</feature>
<dbReference type="Gene3D" id="3.40.710.10">
    <property type="entry name" value="DD-peptidase/beta-lactamase superfamily"/>
    <property type="match status" value="1"/>
</dbReference>
<keyword evidence="9" id="KW-0133">Cell shape</keyword>
<comment type="caution">
    <text evidence="18">The sequence shown here is derived from an EMBL/GenBank/DDBJ whole genome shotgun (WGS) entry which is preliminary data.</text>
</comment>
<evidence type="ECO:0000259" key="17">
    <source>
        <dbReference type="SMART" id="SM00936"/>
    </source>
</evidence>
<feature type="signal peptide" evidence="16">
    <location>
        <begin position="1"/>
        <end position="26"/>
    </location>
</feature>
<evidence type="ECO:0000256" key="7">
    <source>
        <dbReference type="ARBA" id="ARBA00022729"/>
    </source>
</evidence>
<dbReference type="SUPFAM" id="SSF56601">
    <property type="entry name" value="beta-lactamase/transpeptidase-like"/>
    <property type="match status" value="1"/>
</dbReference>
<comment type="pathway">
    <text evidence="2">Cell wall biogenesis; peptidoglycan biosynthesis.</text>
</comment>
<dbReference type="PANTHER" id="PTHR21581:SF6">
    <property type="entry name" value="TRAFFICKING PROTEIN PARTICLE COMPLEX SUBUNIT 12"/>
    <property type="match status" value="1"/>
</dbReference>
<dbReference type="GO" id="GO:0006508">
    <property type="term" value="P:proteolysis"/>
    <property type="evidence" value="ECO:0007669"/>
    <property type="project" value="UniProtKB-KW"/>
</dbReference>
<comment type="catalytic activity">
    <reaction evidence="12">
        <text>Preferential cleavage: (Ac)2-L-Lys-D-Ala-|-D-Ala. Also transpeptidation of peptidyl-alanyl moieties that are N-acyl substituents of D-alanine.</text>
        <dbReference type="EC" id="3.4.16.4"/>
    </reaction>
</comment>
<dbReference type="OrthoDB" id="9795979at2"/>
<evidence type="ECO:0000256" key="5">
    <source>
        <dbReference type="ARBA" id="ARBA00022645"/>
    </source>
</evidence>
<dbReference type="Gene3D" id="2.60.410.10">
    <property type="entry name" value="D-Ala-D-Ala carboxypeptidase, C-terminal domain"/>
    <property type="match status" value="1"/>
</dbReference>
<dbReference type="GO" id="GO:0071555">
    <property type="term" value="P:cell wall organization"/>
    <property type="evidence" value="ECO:0007669"/>
    <property type="project" value="UniProtKB-KW"/>
</dbReference>
<dbReference type="GO" id="GO:0009252">
    <property type="term" value="P:peptidoglycan biosynthetic process"/>
    <property type="evidence" value="ECO:0007669"/>
    <property type="project" value="UniProtKB-UniPathway"/>
</dbReference>
<dbReference type="InterPro" id="IPR037167">
    <property type="entry name" value="Peptidase_S11_C_sf"/>
</dbReference>
<evidence type="ECO:0000313" key="19">
    <source>
        <dbReference type="Proteomes" id="UP000260351"/>
    </source>
</evidence>
<name>A0A3E1KB40_9GAMM</name>
<sequence>MNFAPRIFLSSLIAAVVLAASPLTSAQSPVPAAPSVGATSYVLVDYHSDTVVAELDADSQVEPASITKLMTSYVVFSEIADGNMSLSDEVLISEKAWRTEGSRMFIEVGDRVTVEELLKGVIIQSGNDASVALAEYVGGTEEVFADMMNEAARNLGMSNTHFVNATGLPHPEHYTTARDIARLADALIREFPDFYGWYSEREYTYNGIRQHNRNRLLWRDPSVDGLKTGHTESAGYCLVTSAMRDGMRLISVVMGTDGEDARATASQALLNYGFRFFETYQLYEAGDEISVEPIWKGAADEVTLGVHSDLFVTIPRGRYDALEARLEVEDTLTAPIASGENVGRLVVSLDDADLADRPLVALEGVEQAGFFGRSIDGFRLWVGGLFGGD</sequence>
<evidence type="ECO:0000256" key="4">
    <source>
        <dbReference type="ARBA" id="ARBA00012448"/>
    </source>
</evidence>
<keyword evidence="5 18" id="KW-0121">Carboxypeptidase</keyword>
<dbReference type="InterPro" id="IPR018044">
    <property type="entry name" value="Peptidase_S11"/>
</dbReference>
<feature type="chain" id="PRO_5017785471" description="serine-type D-Ala-D-Ala carboxypeptidase" evidence="16">
    <location>
        <begin position="27"/>
        <end position="389"/>
    </location>
</feature>
<evidence type="ECO:0000256" key="12">
    <source>
        <dbReference type="ARBA" id="ARBA00034000"/>
    </source>
</evidence>
<evidence type="ECO:0000256" key="9">
    <source>
        <dbReference type="ARBA" id="ARBA00022960"/>
    </source>
</evidence>
<dbReference type="Pfam" id="PF00768">
    <property type="entry name" value="Peptidase_S11"/>
    <property type="match status" value="1"/>
</dbReference>
<evidence type="ECO:0000313" key="18">
    <source>
        <dbReference type="EMBL" id="RFF31091.1"/>
    </source>
</evidence>
<keyword evidence="10" id="KW-0573">Peptidoglycan synthesis</keyword>
<keyword evidence="6" id="KW-0645">Protease</keyword>
<dbReference type="EMBL" id="QUZK01000023">
    <property type="protein sequence ID" value="RFF31091.1"/>
    <property type="molecule type" value="Genomic_DNA"/>
</dbReference>
<dbReference type="InterPro" id="IPR015956">
    <property type="entry name" value="Peniciliin-bd_prot_C_sf"/>
</dbReference>
<dbReference type="PANTHER" id="PTHR21581">
    <property type="entry name" value="D-ALANYL-D-ALANINE CARBOXYPEPTIDASE"/>
    <property type="match status" value="1"/>
</dbReference>
<dbReference type="AlphaFoldDB" id="A0A3E1KB40"/>
<organism evidence="18 19">
    <name type="scientific">Wenzhouxiangella sediminis</name>
    <dbReference type="NCBI Taxonomy" id="1792836"/>
    <lineage>
        <taxon>Bacteria</taxon>
        <taxon>Pseudomonadati</taxon>
        <taxon>Pseudomonadota</taxon>
        <taxon>Gammaproteobacteria</taxon>
        <taxon>Chromatiales</taxon>
        <taxon>Wenzhouxiangellaceae</taxon>
        <taxon>Wenzhouxiangella</taxon>
    </lineage>
</organism>
<dbReference type="RefSeq" id="WP_116650170.1">
    <property type="nucleotide sequence ID" value="NZ_QUZK01000023.1"/>
</dbReference>
<keyword evidence="11" id="KW-0961">Cell wall biogenesis/degradation</keyword>
<evidence type="ECO:0000256" key="10">
    <source>
        <dbReference type="ARBA" id="ARBA00022984"/>
    </source>
</evidence>
<evidence type="ECO:0000256" key="15">
    <source>
        <dbReference type="RuleBase" id="RU004016"/>
    </source>
</evidence>
<evidence type="ECO:0000256" key="8">
    <source>
        <dbReference type="ARBA" id="ARBA00022801"/>
    </source>
</evidence>
<gene>
    <name evidence="18" type="ORF">DZC52_05755</name>
</gene>
<dbReference type="EC" id="3.4.16.4" evidence="4"/>
<dbReference type="UniPathway" id="UPA00219"/>
<dbReference type="InterPro" id="IPR012338">
    <property type="entry name" value="Beta-lactam/transpept-like"/>
</dbReference>
<evidence type="ECO:0000256" key="2">
    <source>
        <dbReference type="ARBA" id="ARBA00004752"/>
    </source>
</evidence>
<comment type="function">
    <text evidence="1">Removes C-terminal D-alanyl residues from sugar-peptide cell wall precursors.</text>
</comment>
<comment type="similarity">
    <text evidence="3 15">Belongs to the peptidase S11 family.</text>
</comment>